<organism evidence="1 2">
    <name type="scientific">Bacteroides pyogenes F0041</name>
    <dbReference type="NCBI Taxonomy" id="1321819"/>
    <lineage>
        <taxon>Bacteria</taxon>
        <taxon>Pseudomonadati</taxon>
        <taxon>Bacteroidota</taxon>
        <taxon>Bacteroidia</taxon>
        <taxon>Bacteroidales</taxon>
        <taxon>Bacteroidaceae</taxon>
        <taxon>Bacteroides</taxon>
    </lineage>
</organism>
<proteinExistence type="predicted"/>
<sequence length="55" mass="6135">MGYSKIVAGQTSDCFFAHSPFHEKAIGRCSLKPEVLENRVLVFGVRACSVCNQRF</sequence>
<evidence type="ECO:0000313" key="1">
    <source>
        <dbReference type="EMBL" id="ERI88915.1"/>
    </source>
</evidence>
<accession>U2CWI3</accession>
<dbReference type="AlphaFoldDB" id="U2CWI3"/>
<gene>
    <name evidence="1" type="ORF">HMPREF1981_00159</name>
</gene>
<evidence type="ECO:0000313" key="2">
    <source>
        <dbReference type="Proteomes" id="UP000016496"/>
    </source>
</evidence>
<name>U2CWI3_9BACE</name>
<dbReference type="Proteomes" id="UP000016496">
    <property type="component" value="Unassembled WGS sequence"/>
</dbReference>
<reference evidence="1 2" key="1">
    <citation type="submission" date="2013-08" db="EMBL/GenBank/DDBJ databases">
        <authorList>
            <person name="Weinstock G."/>
            <person name="Sodergren E."/>
            <person name="Wylie T."/>
            <person name="Fulton L."/>
            <person name="Fulton R."/>
            <person name="Fronick C."/>
            <person name="O'Laughlin M."/>
            <person name="Godfrey J."/>
            <person name="Miner T."/>
            <person name="Herter B."/>
            <person name="Appelbaum E."/>
            <person name="Cordes M."/>
            <person name="Lek S."/>
            <person name="Wollam A."/>
            <person name="Pepin K.H."/>
            <person name="Palsikar V.B."/>
            <person name="Mitreva M."/>
            <person name="Wilson R.K."/>
        </authorList>
    </citation>
    <scope>NUCLEOTIDE SEQUENCE [LARGE SCALE GENOMIC DNA]</scope>
    <source>
        <strain evidence="1 2">F0041</strain>
    </source>
</reference>
<protein>
    <submittedName>
        <fullName evidence="1">Uncharacterized protein</fullName>
    </submittedName>
</protein>
<dbReference type="EMBL" id="AWSV01000012">
    <property type="protein sequence ID" value="ERI88915.1"/>
    <property type="molecule type" value="Genomic_DNA"/>
</dbReference>
<dbReference type="HOGENOM" id="CLU_3022493_0_0_10"/>
<comment type="caution">
    <text evidence="1">The sequence shown here is derived from an EMBL/GenBank/DDBJ whole genome shotgun (WGS) entry which is preliminary data.</text>
</comment>